<dbReference type="OrthoDB" id="3579020at2"/>
<dbReference type="AlphaFoldDB" id="A0A561T1G7"/>
<gene>
    <name evidence="1" type="ORF">FHX44_116899</name>
</gene>
<evidence type="ECO:0000313" key="1">
    <source>
        <dbReference type="EMBL" id="TWF80956.1"/>
    </source>
</evidence>
<reference evidence="1 2" key="1">
    <citation type="submission" date="2019-06" db="EMBL/GenBank/DDBJ databases">
        <title>Sequencing the genomes of 1000 actinobacteria strains.</title>
        <authorList>
            <person name="Klenk H.-P."/>
        </authorList>
    </citation>
    <scope>NUCLEOTIDE SEQUENCE [LARGE SCALE GENOMIC DNA]</scope>
    <source>
        <strain evidence="1 2">DSM 45671</strain>
    </source>
</reference>
<dbReference type="EMBL" id="VIWU01000001">
    <property type="protein sequence ID" value="TWF80956.1"/>
    <property type="molecule type" value="Genomic_DNA"/>
</dbReference>
<organism evidence="1 2">
    <name type="scientific">Pseudonocardia hierapolitana</name>
    <dbReference type="NCBI Taxonomy" id="1128676"/>
    <lineage>
        <taxon>Bacteria</taxon>
        <taxon>Bacillati</taxon>
        <taxon>Actinomycetota</taxon>
        <taxon>Actinomycetes</taxon>
        <taxon>Pseudonocardiales</taxon>
        <taxon>Pseudonocardiaceae</taxon>
        <taxon>Pseudonocardia</taxon>
    </lineage>
</organism>
<dbReference type="RefSeq" id="WP_147259551.1">
    <property type="nucleotide sequence ID" value="NZ_VIWU01000001.1"/>
</dbReference>
<protein>
    <submittedName>
        <fullName evidence="1">Uncharacterized protein</fullName>
    </submittedName>
</protein>
<proteinExistence type="predicted"/>
<keyword evidence="2" id="KW-1185">Reference proteome</keyword>
<sequence>MDNRADKTACPLCALARTPADAAGLAWSSQHEPDGSITWICPTCTRAQLWRIEALLAVASPTSPVAPVPLRRAA</sequence>
<accession>A0A561T1G7</accession>
<evidence type="ECO:0000313" key="2">
    <source>
        <dbReference type="Proteomes" id="UP000321261"/>
    </source>
</evidence>
<dbReference type="Proteomes" id="UP000321261">
    <property type="component" value="Unassembled WGS sequence"/>
</dbReference>
<comment type="caution">
    <text evidence="1">The sequence shown here is derived from an EMBL/GenBank/DDBJ whole genome shotgun (WGS) entry which is preliminary data.</text>
</comment>
<name>A0A561T1G7_9PSEU</name>